<organism evidence="2 3">
    <name type="scientific">Nibrella viscosa</name>
    <dbReference type="NCBI Taxonomy" id="1084524"/>
    <lineage>
        <taxon>Bacteria</taxon>
        <taxon>Pseudomonadati</taxon>
        <taxon>Bacteroidota</taxon>
        <taxon>Cytophagia</taxon>
        <taxon>Cytophagales</taxon>
        <taxon>Spirosomataceae</taxon>
        <taxon>Nibrella</taxon>
    </lineage>
</organism>
<dbReference type="InterPro" id="IPR005532">
    <property type="entry name" value="SUMF_dom"/>
</dbReference>
<evidence type="ECO:0000313" key="3">
    <source>
        <dbReference type="Proteomes" id="UP001500936"/>
    </source>
</evidence>
<comment type="caution">
    <text evidence="2">The sequence shown here is derived from an EMBL/GenBank/DDBJ whole genome shotgun (WGS) entry which is preliminary data.</text>
</comment>
<dbReference type="InterPro" id="IPR016187">
    <property type="entry name" value="CTDL_fold"/>
</dbReference>
<sequence length="152" mass="16736">MVIGNKDYQFANRLTNPVNDAKDISEALKQLGFSVTPAYNTDYRTLQAAINRFTDGLTSQTRIVGSFPANALGLFDMSGNVAEWCQDAYDKDYYANSANVNPTGSATEKVYRVLRGGSWADIPESCRITHRLPYFSTGKGSVYGFRIVASLP</sequence>
<dbReference type="PANTHER" id="PTHR23150:SF19">
    <property type="entry name" value="FORMYLGLYCINE-GENERATING ENZYME"/>
    <property type="match status" value="1"/>
</dbReference>
<dbReference type="Gene3D" id="3.90.1580.10">
    <property type="entry name" value="paralog of FGE (formylglycine-generating enzyme)"/>
    <property type="match status" value="1"/>
</dbReference>
<protein>
    <recommendedName>
        <fullName evidence="1">Sulfatase-modifying factor enzyme-like domain-containing protein</fullName>
    </recommendedName>
</protein>
<proteinExistence type="predicted"/>
<accession>A0ABP8KYD3</accession>
<keyword evidence="3" id="KW-1185">Reference proteome</keyword>
<evidence type="ECO:0000313" key="2">
    <source>
        <dbReference type="EMBL" id="GAA4418518.1"/>
    </source>
</evidence>
<evidence type="ECO:0000259" key="1">
    <source>
        <dbReference type="Pfam" id="PF03781"/>
    </source>
</evidence>
<dbReference type="Pfam" id="PF03781">
    <property type="entry name" value="FGE-sulfatase"/>
    <property type="match status" value="1"/>
</dbReference>
<dbReference type="PANTHER" id="PTHR23150">
    <property type="entry name" value="SULFATASE MODIFYING FACTOR 1, 2"/>
    <property type="match status" value="1"/>
</dbReference>
<dbReference type="Proteomes" id="UP001500936">
    <property type="component" value="Unassembled WGS sequence"/>
</dbReference>
<dbReference type="EMBL" id="BAABHB010000017">
    <property type="protein sequence ID" value="GAA4418518.1"/>
    <property type="molecule type" value="Genomic_DNA"/>
</dbReference>
<dbReference type="InterPro" id="IPR051043">
    <property type="entry name" value="Sulfatase_Mod_Factor_Kinase"/>
</dbReference>
<feature type="domain" description="Sulfatase-modifying factor enzyme-like" evidence="1">
    <location>
        <begin position="54"/>
        <end position="148"/>
    </location>
</feature>
<reference evidence="3" key="1">
    <citation type="journal article" date="2019" name="Int. J. Syst. Evol. Microbiol.">
        <title>The Global Catalogue of Microorganisms (GCM) 10K type strain sequencing project: providing services to taxonomists for standard genome sequencing and annotation.</title>
        <authorList>
            <consortium name="The Broad Institute Genomics Platform"/>
            <consortium name="The Broad Institute Genome Sequencing Center for Infectious Disease"/>
            <person name="Wu L."/>
            <person name="Ma J."/>
        </authorList>
    </citation>
    <scope>NUCLEOTIDE SEQUENCE [LARGE SCALE GENOMIC DNA]</scope>
    <source>
        <strain evidence="3">JCM 17925</strain>
    </source>
</reference>
<dbReference type="SUPFAM" id="SSF52129">
    <property type="entry name" value="Caspase-like"/>
    <property type="match status" value="1"/>
</dbReference>
<dbReference type="InterPro" id="IPR029030">
    <property type="entry name" value="Caspase-like_dom_sf"/>
</dbReference>
<gene>
    <name evidence="2" type="ORF">GCM10023187_52010</name>
</gene>
<dbReference type="SUPFAM" id="SSF56436">
    <property type="entry name" value="C-type lectin-like"/>
    <property type="match status" value="1"/>
</dbReference>
<name>A0ABP8KYD3_9BACT</name>
<dbReference type="InterPro" id="IPR042095">
    <property type="entry name" value="SUMF_sf"/>
</dbReference>